<comment type="caution">
    <text evidence="8">The sequence shown here is derived from an EMBL/GenBank/DDBJ whole genome shotgun (WGS) entry which is preliminary data.</text>
</comment>
<protein>
    <recommendedName>
        <fullName evidence="2 5">Basal-body rod modification protein FlgD</fullName>
    </recommendedName>
</protein>
<gene>
    <name evidence="8" type="primary">flgD</name>
    <name evidence="8" type="ORF">OH136_00715</name>
</gene>
<evidence type="ECO:0000256" key="6">
    <source>
        <dbReference type="SAM" id="MobiDB-lite"/>
    </source>
</evidence>
<evidence type="ECO:0000313" key="9">
    <source>
        <dbReference type="Proteomes" id="UP001208041"/>
    </source>
</evidence>
<feature type="domain" description="FlgD/Vpr Ig-like" evidence="7">
    <location>
        <begin position="106"/>
        <end position="173"/>
    </location>
</feature>
<keyword evidence="8" id="KW-0282">Flagellum</keyword>
<keyword evidence="8" id="KW-0969">Cilium</keyword>
<reference evidence="8" key="1">
    <citation type="submission" date="2022-10" db="EMBL/GenBank/DDBJ databases">
        <authorList>
            <person name="Yue Y."/>
        </authorList>
    </citation>
    <scope>NUCLEOTIDE SEQUENCE</scope>
    <source>
        <strain evidence="8">Z654</strain>
    </source>
</reference>
<dbReference type="NCBIfam" id="NF009453">
    <property type="entry name" value="PRK12813.1"/>
    <property type="match status" value="1"/>
</dbReference>
<evidence type="ECO:0000259" key="7">
    <source>
        <dbReference type="Pfam" id="PF13860"/>
    </source>
</evidence>
<evidence type="ECO:0000256" key="5">
    <source>
        <dbReference type="RuleBase" id="RU362076"/>
    </source>
</evidence>
<dbReference type="Proteomes" id="UP001208041">
    <property type="component" value="Unassembled WGS sequence"/>
</dbReference>
<evidence type="ECO:0000256" key="1">
    <source>
        <dbReference type="ARBA" id="ARBA00010577"/>
    </source>
</evidence>
<organism evidence="8 9">
    <name type="scientific">Halocynthiibacter halioticoli</name>
    <dbReference type="NCBI Taxonomy" id="2986804"/>
    <lineage>
        <taxon>Bacteria</taxon>
        <taxon>Pseudomonadati</taxon>
        <taxon>Pseudomonadota</taxon>
        <taxon>Alphaproteobacteria</taxon>
        <taxon>Rhodobacterales</taxon>
        <taxon>Paracoccaceae</taxon>
        <taxon>Halocynthiibacter</taxon>
    </lineage>
</organism>
<keyword evidence="8" id="KW-0966">Cell projection</keyword>
<dbReference type="Pfam" id="PF13860">
    <property type="entry name" value="FlgD_ig"/>
    <property type="match status" value="1"/>
</dbReference>
<dbReference type="AlphaFoldDB" id="A0AAE3LS77"/>
<evidence type="ECO:0000256" key="2">
    <source>
        <dbReference type="ARBA" id="ARBA00016013"/>
    </source>
</evidence>
<sequence length="220" mass="23656">MEISSQTPPTQTSEPIRESTADRKALASDFDTFLTMLTAQINNQDPLNPTDSTDFAAQLATFSNVEQGVKTNELLENLVASYGSNGMSQVASWVGMDARSSAPTKFDGAPITLAPNPPSGADQTFLLVRNELGTVVQRTEIPVTDEPFEWTGQNTAGSPMLHGNYSFSLESYSEGEQLATKQIESYSQVVEARQDGGTTKLVLDSGAIVAVDEVTALRKE</sequence>
<keyword evidence="9" id="KW-1185">Reference proteome</keyword>
<dbReference type="InterPro" id="IPR005648">
    <property type="entry name" value="FlgD"/>
</dbReference>
<name>A0AAE3LS77_9RHOB</name>
<comment type="similarity">
    <text evidence="1 5">Belongs to the FlgD family.</text>
</comment>
<feature type="region of interest" description="Disordered" evidence="6">
    <location>
        <begin position="1"/>
        <end position="22"/>
    </location>
</feature>
<dbReference type="RefSeq" id="WP_263951892.1">
    <property type="nucleotide sequence ID" value="NZ_JAOYFC010000001.1"/>
</dbReference>
<dbReference type="InterPro" id="IPR025965">
    <property type="entry name" value="FlgD/Vpr_Ig-like"/>
</dbReference>
<proteinExistence type="inferred from homology"/>
<dbReference type="EMBL" id="JAOYFC010000001">
    <property type="protein sequence ID" value="MCV6823061.1"/>
    <property type="molecule type" value="Genomic_DNA"/>
</dbReference>
<evidence type="ECO:0000256" key="4">
    <source>
        <dbReference type="ARBA" id="ARBA00024746"/>
    </source>
</evidence>
<evidence type="ECO:0000313" key="8">
    <source>
        <dbReference type="EMBL" id="MCV6823061.1"/>
    </source>
</evidence>
<dbReference type="GO" id="GO:0044781">
    <property type="term" value="P:bacterial-type flagellum organization"/>
    <property type="evidence" value="ECO:0007669"/>
    <property type="project" value="UniProtKB-UniRule"/>
</dbReference>
<keyword evidence="3 5" id="KW-1005">Bacterial flagellum biogenesis</keyword>
<evidence type="ECO:0000256" key="3">
    <source>
        <dbReference type="ARBA" id="ARBA00022795"/>
    </source>
</evidence>
<dbReference type="Pfam" id="PF03963">
    <property type="entry name" value="FlgD"/>
    <property type="match status" value="1"/>
</dbReference>
<accession>A0AAE3LS77</accession>
<feature type="compositionally biased region" description="Polar residues" evidence="6">
    <location>
        <begin position="1"/>
        <end position="14"/>
    </location>
</feature>
<comment type="function">
    <text evidence="4 5">Required for flagellar hook formation. May act as a scaffolding protein.</text>
</comment>